<evidence type="ECO:0000256" key="2">
    <source>
        <dbReference type="ARBA" id="ARBA00022475"/>
    </source>
</evidence>
<dbReference type="InterPro" id="IPR050638">
    <property type="entry name" value="AA-Vitamin_Transporters"/>
</dbReference>
<feature type="transmembrane region" description="Helical" evidence="7">
    <location>
        <begin position="99"/>
        <end position="119"/>
    </location>
</feature>
<dbReference type="PANTHER" id="PTHR32322">
    <property type="entry name" value="INNER MEMBRANE TRANSPORTER"/>
    <property type="match status" value="1"/>
</dbReference>
<dbReference type="RefSeq" id="WP_406648857.1">
    <property type="nucleotide sequence ID" value="NZ_CP123584.1"/>
</dbReference>
<comment type="subcellular location">
    <subcellularLocation>
        <location evidence="1">Cell membrane</location>
        <topology evidence="1">Multi-pass membrane protein</topology>
    </subcellularLocation>
</comment>
<evidence type="ECO:0000256" key="7">
    <source>
        <dbReference type="SAM" id="Phobius"/>
    </source>
</evidence>
<name>A0ABZ2XWC4_9RHOB</name>
<evidence type="ECO:0000256" key="6">
    <source>
        <dbReference type="SAM" id="MobiDB-lite"/>
    </source>
</evidence>
<evidence type="ECO:0000256" key="4">
    <source>
        <dbReference type="ARBA" id="ARBA00022989"/>
    </source>
</evidence>
<evidence type="ECO:0000256" key="5">
    <source>
        <dbReference type="ARBA" id="ARBA00023136"/>
    </source>
</evidence>
<feature type="transmembrane region" description="Helical" evidence="7">
    <location>
        <begin position="253"/>
        <end position="269"/>
    </location>
</feature>
<dbReference type="Pfam" id="PF00892">
    <property type="entry name" value="EamA"/>
    <property type="match status" value="2"/>
</dbReference>
<feature type="region of interest" description="Disordered" evidence="6">
    <location>
        <begin position="298"/>
        <end position="318"/>
    </location>
</feature>
<keyword evidence="10" id="KW-1185">Reference proteome</keyword>
<keyword evidence="4 7" id="KW-1133">Transmembrane helix</keyword>
<feature type="transmembrane region" description="Helical" evidence="7">
    <location>
        <begin position="275"/>
        <end position="291"/>
    </location>
</feature>
<evidence type="ECO:0000313" key="9">
    <source>
        <dbReference type="EMBL" id="WZK90267.1"/>
    </source>
</evidence>
<feature type="transmembrane region" description="Helical" evidence="7">
    <location>
        <begin position="156"/>
        <end position="176"/>
    </location>
</feature>
<accession>A0ABZ2XWC4</accession>
<evidence type="ECO:0000259" key="8">
    <source>
        <dbReference type="Pfam" id="PF00892"/>
    </source>
</evidence>
<feature type="domain" description="EamA" evidence="8">
    <location>
        <begin position="16"/>
        <end position="143"/>
    </location>
</feature>
<feature type="domain" description="EamA" evidence="8">
    <location>
        <begin position="156"/>
        <end position="291"/>
    </location>
</feature>
<feature type="transmembrane region" description="Helical" evidence="7">
    <location>
        <begin position="36"/>
        <end position="59"/>
    </location>
</feature>
<feature type="transmembrane region" description="Helical" evidence="7">
    <location>
        <begin position="188"/>
        <end position="211"/>
    </location>
</feature>
<dbReference type="InterPro" id="IPR000620">
    <property type="entry name" value="EamA_dom"/>
</dbReference>
<reference evidence="9 10" key="1">
    <citation type="submission" date="2023-04" db="EMBL/GenBank/DDBJ databases">
        <title>Complete genome sequence of Alisedimentitalea scapharcae.</title>
        <authorList>
            <person name="Rong J.-C."/>
            <person name="Yi M.-L."/>
            <person name="Zhao Q."/>
        </authorList>
    </citation>
    <scope>NUCLEOTIDE SEQUENCE [LARGE SCALE GENOMIC DNA]</scope>
    <source>
        <strain evidence="9 10">KCTC 42119</strain>
    </source>
</reference>
<keyword evidence="3 7" id="KW-0812">Transmembrane</keyword>
<evidence type="ECO:0000256" key="3">
    <source>
        <dbReference type="ARBA" id="ARBA00022692"/>
    </source>
</evidence>
<sequence>MTKRRQLVWYSLVLGMLGAGWGITQPLTKITVSTGYQPWGLILWQLIIGAVFMAVISLLRGKGLPLTRGTLRISLVMAVIGTLVPNTASYTAIVHLPSGIMSILLSLIPMMAFPIALGLRLEPFRITRLAGLSLGLVGVLFLVIPEASLPDRAMLIWIPVALIAPVCYAFEGNYVAKWGTGGLDPIQVLFGASLIGSVLVLPMAIGSGQYISPFRSYGAAEFALVASSIIHVVVYASYVWLVGKAGPVFSMQVSYLVTGFGVFWAMVLLGESYSSYVWVAMGLMLAGVFLVQPRTSTELAPSNKGGQDKTQEFQQAGL</sequence>
<feature type="transmembrane region" description="Helical" evidence="7">
    <location>
        <begin position="126"/>
        <end position="144"/>
    </location>
</feature>
<dbReference type="SUPFAM" id="SSF103481">
    <property type="entry name" value="Multidrug resistance efflux transporter EmrE"/>
    <property type="match status" value="2"/>
</dbReference>
<dbReference type="Proteomes" id="UP001623232">
    <property type="component" value="Chromosome"/>
</dbReference>
<feature type="transmembrane region" description="Helical" evidence="7">
    <location>
        <begin position="217"/>
        <end position="241"/>
    </location>
</feature>
<keyword evidence="5 7" id="KW-0472">Membrane</keyword>
<dbReference type="PANTHER" id="PTHR32322:SF18">
    <property type="entry name" value="S-ADENOSYLMETHIONINE_S-ADENOSYLHOMOCYSTEINE TRANSPORTER"/>
    <property type="match status" value="1"/>
</dbReference>
<evidence type="ECO:0000256" key="1">
    <source>
        <dbReference type="ARBA" id="ARBA00004651"/>
    </source>
</evidence>
<dbReference type="EMBL" id="CP123584">
    <property type="protein sequence ID" value="WZK90267.1"/>
    <property type="molecule type" value="Genomic_DNA"/>
</dbReference>
<dbReference type="InterPro" id="IPR037185">
    <property type="entry name" value="EmrE-like"/>
</dbReference>
<protein>
    <submittedName>
        <fullName evidence="9">DMT family transporter</fullName>
    </submittedName>
</protein>
<proteinExistence type="predicted"/>
<gene>
    <name evidence="9" type="ORF">QEZ52_06915</name>
</gene>
<evidence type="ECO:0000313" key="10">
    <source>
        <dbReference type="Proteomes" id="UP001623232"/>
    </source>
</evidence>
<keyword evidence="2" id="KW-1003">Cell membrane</keyword>
<feature type="transmembrane region" description="Helical" evidence="7">
    <location>
        <begin position="7"/>
        <end position="24"/>
    </location>
</feature>
<organism evidence="9 10">
    <name type="scientific">Aliisedimentitalea scapharcae</name>
    <dbReference type="NCBI Taxonomy" id="1524259"/>
    <lineage>
        <taxon>Bacteria</taxon>
        <taxon>Pseudomonadati</taxon>
        <taxon>Pseudomonadota</taxon>
        <taxon>Alphaproteobacteria</taxon>
        <taxon>Rhodobacterales</taxon>
        <taxon>Roseobacteraceae</taxon>
        <taxon>Aliisedimentitalea</taxon>
    </lineage>
</organism>
<feature type="transmembrane region" description="Helical" evidence="7">
    <location>
        <begin position="71"/>
        <end position="93"/>
    </location>
</feature>